<comment type="caution">
    <text evidence="2">The sequence shown here is derived from an EMBL/GenBank/DDBJ whole genome shotgun (WGS) entry which is preliminary data.</text>
</comment>
<sequence>MADALVKPTESRWKNRCQLCRSLTLASLAGVQPFLHQPSISALRTSATGKNACDLCLLIWNGWALPPCPKEVIEGIISKGEHQIEIIANHPTNRTMPELNGHTAFDELIVSCGEESPNVLIDLYSSDSSRLFRYFRGREIPSNPASSRTFSTVKTWLQKCSQHTECGPPAESILPKRILDLGLANSDTVSLKATSGEEFGCYVALSYCWGVSPGLVTTFENLAVQMERILISDMPATLADAVQITRELGFRYLWIDALCILQARGLCLRKCVLNYFCCKFN</sequence>
<feature type="domain" description="Heterokaryon incompatibility" evidence="1">
    <location>
        <begin position="202"/>
        <end position="263"/>
    </location>
</feature>
<evidence type="ECO:0000313" key="2">
    <source>
        <dbReference type="EMBL" id="KAG9232309.1"/>
    </source>
</evidence>
<protein>
    <recommendedName>
        <fullName evidence="1">Heterokaryon incompatibility domain-containing protein</fullName>
    </recommendedName>
</protein>
<evidence type="ECO:0000259" key="1">
    <source>
        <dbReference type="Pfam" id="PF06985"/>
    </source>
</evidence>
<name>A0A9P7YEK5_9HELO</name>
<proteinExistence type="predicted"/>
<keyword evidence="3" id="KW-1185">Reference proteome</keyword>
<accession>A0A9P7YEK5</accession>
<organism evidence="2 3">
    <name type="scientific">Amylocarpus encephaloides</name>
    <dbReference type="NCBI Taxonomy" id="45428"/>
    <lineage>
        <taxon>Eukaryota</taxon>
        <taxon>Fungi</taxon>
        <taxon>Dikarya</taxon>
        <taxon>Ascomycota</taxon>
        <taxon>Pezizomycotina</taxon>
        <taxon>Leotiomycetes</taxon>
        <taxon>Helotiales</taxon>
        <taxon>Helotiales incertae sedis</taxon>
        <taxon>Amylocarpus</taxon>
    </lineage>
</organism>
<dbReference type="AlphaFoldDB" id="A0A9P7YEK5"/>
<dbReference type="PANTHER" id="PTHR33112:SF16">
    <property type="entry name" value="HETEROKARYON INCOMPATIBILITY DOMAIN-CONTAINING PROTEIN"/>
    <property type="match status" value="1"/>
</dbReference>
<reference evidence="2" key="1">
    <citation type="journal article" date="2021" name="IMA Fungus">
        <title>Genomic characterization of three marine fungi, including Emericellopsis atlantica sp. nov. with signatures of a generalist lifestyle and marine biomass degradation.</title>
        <authorList>
            <person name="Hagestad O.C."/>
            <person name="Hou L."/>
            <person name="Andersen J.H."/>
            <person name="Hansen E.H."/>
            <person name="Altermark B."/>
            <person name="Li C."/>
            <person name="Kuhnert E."/>
            <person name="Cox R.J."/>
            <person name="Crous P.W."/>
            <person name="Spatafora J.W."/>
            <person name="Lail K."/>
            <person name="Amirebrahimi M."/>
            <person name="Lipzen A."/>
            <person name="Pangilinan J."/>
            <person name="Andreopoulos W."/>
            <person name="Hayes R.D."/>
            <person name="Ng V."/>
            <person name="Grigoriev I.V."/>
            <person name="Jackson S.A."/>
            <person name="Sutton T.D.S."/>
            <person name="Dobson A.D.W."/>
            <person name="Rama T."/>
        </authorList>
    </citation>
    <scope>NUCLEOTIDE SEQUENCE</scope>
    <source>
        <strain evidence="2">TRa018bII</strain>
    </source>
</reference>
<evidence type="ECO:0000313" key="3">
    <source>
        <dbReference type="Proteomes" id="UP000824998"/>
    </source>
</evidence>
<dbReference type="OrthoDB" id="8300194at2759"/>
<dbReference type="InterPro" id="IPR010730">
    <property type="entry name" value="HET"/>
</dbReference>
<dbReference type="Pfam" id="PF06985">
    <property type="entry name" value="HET"/>
    <property type="match status" value="1"/>
</dbReference>
<dbReference type="PANTHER" id="PTHR33112">
    <property type="entry name" value="DOMAIN PROTEIN, PUTATIVE-RELATED"/>
    <property type="match status" value="1"/>
</dbReference>
<dbReference type="Proteomes" id="UP000824998">
    <property type="component" value="Unassembled WGS sequence"/>
</dbReference>
<gene>
    <name evidence="2" type="ORF">BJ875DRAFT_88895</name>
</gene>
<dbReference type="EMBL" id="MU251555">
    <property type="protein sequence ID" value="KAG9232309.1"/>
    <property type="molecule type" value="Genomic_DNA"/>
</dbReference>